<dbReference type="AlphaFoldDB" id="A0A8H4YRT2"/>
<gene>
    <name evidence="3" type="ORF">FANTH_12645</name>
</gene>
<evidence type="ECO:0000313" key="3">
    <source>
        <dbReference type="EMBL" id="KAF5233169.1"/>
    </source>
</evidence>
<sequence>MRAEEIGRDPETPWNERLAAVKWCTTIAVLEADLRQTKARNAALETKAEDDAKKFAEVASIIQYAMSVIHGASDADSGRSESRAAASALPGDDEETEATTAFKIHIREEMPYPFPSQRLMGSDSVEVYEASTVSSEDEDEPKGTAN</sequence>
<evidence type="ECO:0000256" key="2">
    <source>
        <dbReference type="SAM" id="MobiDB-lite"/>
    </source>
</evidence>
<evidence type="ECO:0000313" key="4">
    <source>
        <dbReference type="Proteomes" id="UP000573603"/>
    </source>
</evidence>
<name>A0A8H4YRT2_9HYPO</name>
<evidence type="ECO:0000256" key="1">
    <source>
        <dbReference type="SAM" id="Coils"/>
    </source>
</evidence>
<keyword evidence="4" id="KW-1185">Reference proteome</keyword>
<protein>
    <submittedName>
        <fullName evidence="3">Uncharacterized protein</fullName>
    </submittedName>
</protein>
<proteinExistence type="predicted"/>
<feature type="region of interest" description="Disordered" evidence="2">
    <location>
        <begin position="113"/>
        <end position="146"/>
    </location>
</feature>
<feature type="coiled-coil region" evidence="1">
    <location>
        <begin position="27"/>
        <end position="54"/>
    </location>
</feature>
<dbReference type="Proteomes" id="UP000573603">
    <property type="component" value="Unassembled WGS sequence"/>
</dbReference>
<organism evidence="3 4">
    <name type="scientific">Fusarium anthophilum</name>
    <dbReference type="NCBI Taxonomy" id="48485"/>
    <lineage>
        <taxon>Eukaryota</taxon>
        <taxon>Fungi</taxon>
        <taxon>Dikarya</taxon>
        <taxon>Ascomycota</taxon>
        <taxon>Pezizomycotina</taxon>
        <taxon>Sordariomycetes</taxon>
        <taxon>Hypocreomycetidae</taxon>
        <taxon>Hypocreales</taxon>
        <taxon>Nectriaceae</taxon>
        <taxon>Fusarium</taxon>
        <taxon>Fusarium fujikuroi species complex</taxon>
    </lineage>
</organism>
<keyword evidence="1" id="KW-0175">Coiled coil</keyword>
<feature type="region of interest" description="Disordered" evidence="2">
    <location>
        <begin position="72"/>
        <end position="97"/>
    </location>
</feature>
<dbReference type="EMBL" id="JABEVY010000420">
    <property type="protein sequence ID" value="KAF5233169.1"/>
    <property type="molecule type" value="Genomic_DNA"/>
</dbReference>
<comment type="caution">
    <text evidence="3">The sequence shown here is derived from an EMBL/GenBank/DDBJ whole genome shotgun (WGS) entry which is preliminary data.</text>
</comment>
<accession>A0A8H4YRT2</accession>
<reference evidence="3 4" key="1">
    <citation type="journal article" date="2020" name="BMC Genomics">
        <title>Correction to: Identification and distribution of gene clusters required for synthesis of sphingolipid metabolism inhibitors in diverse species of the filamentous fungus Fusarium.</title>
        <authorList>
            <person name="Kim H.S."/>
            <person name="Lohmar J.M."/>
            <person name="Busman M."/>
            <person name="Brown D.W."/>
            <person name="Naumann T.A."/>
            <person name="Divon H.H."/>
            <person name="Lysoe E."/>
            <person name="Uhlig S."/>
            <person name="Proctor R.H."/>
        </authorList>
    </citation>
    <scope>NUCLEOTIDE SEQUENCE [LARGE SCALE GENOMIC DNA]</scope>
    <source>
        <strain evidence="3 4">NRRL 25214</strain>
    </source>
</reference>